<dbReference type="SUPFAM" id="SSF52374">
    <property type="entry name" value="Nucleotidylyl transferase"/>
    <property type="match status" value="1"/>
</dbReference>
<dbReference type="Gene3D" id="3.40.50.620">
    <property type="entry name" value="HUPs"/>
    <property type="match status" value="1"/>
</dbReference>
<keyword evidence="3" id="KW-1185">Reference proteome</keyword>
<dbReference type="AlphaFoldDB" id="A0AAW2YJ84"/>
<sequence length="302" mass="34939">MSRLLSCLWMCKNEEDTELHPLSPHELNDKSHIKVKGGVRKQGGNDKQECAPLDKILKNMKVVHTMPEFDELYVLVASGKYSPPHRAHIDMMENAKLHLECQTNIRGKVIGGFFSPYHDDFLASMPTDQSLKGEHRITMCKQITKDSDWLDVDVWECSQPQPPRIIDVMRHLLFHIVGAVDRFVNKIKIVFVCGSDFMFQEDFCEFADRNMSIVVVKRESYFEGVETYINKLNQRHIDIHYMKHIQTSNISSSQVRELLGNGEITDFYDKRDSMIALVPLTVCDYFIKHADDLVPRQIKNPL</sequence>
<gene>
    <name evidence="2" type="ORF">AKO1_006392</name>
</gene>
<reference evidence="2 3" key="1">
    <citation type="submission" date="2024-03" db="EMBL/GenBank/DDBJ databases">
        <title>The Acrasis kona genome and developmental transcriptomes reveal deep origins of eukaryotic multicellular pathways.</title>
        <authorList>
            <person name="Sheikh S."/>
            <person name="Fu C.-J."/>
            <person name="Brown M.W."/>
            <person name="Baldauf S.L."/>
        </authorList>
    </citation>
    <scope>NUCLEOTIDE SEQUENCE [LARGE SCALE GENOMIC DNA]</scope>
    <source>
        <strain evidence="2 3">ATCC MYA-3509</strain>
    </source>
</reference>
<dbReference type="PANTHER" id="PTHR12039:SF0">
    <property type="entry name" value="NICOTINAMIDE-NUCLEOTIDE ADENYLYLTRANSFERASE"/>
    <property type="match status" value="1"/>
</dbReference>
<evidence type="ECO:0000313" key="3">
    <source>
        <dbReference type="Proteomes" id="UP001431209"/>
    </source>
</evidence>
<dbReference type="Proteomes" id="UP001431209">
    <property type="component" value="Unassembled WGS sequence"/>
</dbReference>
<dbReference type="EMBL" id="JAOPGA020000133">
    <property type="protein sequence ID" value="KAL0477025.1"/>
    <property type="molecule type" value="Genomic_DNA"/>
</dbReference>
<evidence type="ECO:0000259" key="1">
    <source>
        <dbReference type="Pfam" id="PF01467"/>
    </source>
</evidence>
<dbReference type="InterPro" id="IPR004821">
    <property type="entry name" value="Cyt_trans-like"/>
</dbReference>
<dbReference type="GO" id="GO:0004515">
    <property type="term" value="F:nicotinate-nucleotide adenylyltransferase activity"/>
    <property type="evidence" value="ECO:0007669"/>
    <property type="project" value="TreeGrafter"/>
</dbReference>
<evidence type="ECO:0000313" key="2">
    <source>
        <dbReference type="EMBL" id="KAL0477025.1"/>
    </source>
</evidence>
<dbReference type="InterPro" id="IPR014729">
    <property type="entry name" value="Rossmann-like_a/b/a_fold"/>
</dbReference>
<feature type="domain" description="Cytidyltransferase-like" evidence="1">
    <location>
        <begin position="77"/>
        <end position="257"/>
    </location>
</feature>
<dbReference type="Pfam" id="PF01467">
    <property type="entry name" value="CTP_transf_like"/>
    <property type="match status" value="1"/>
</dbReference>
<organism evidence="2 3">
    <name type="scientific">Acrasis kona</name>
    <dbReference type="NCBI Taxonomy" id="1008807"/>
    <lineage>
        <taxon>Eukaryota</taxon>
        <taxon>Discoba</taxon>
        <taxon>Heterolobosea</taxon>
        <taxon>Tetramitia</taxon>
        <taxon>Eutetramitia</taxon>
        <taxon>Acrasidae</taxon>
        <taxon>Acrasis</taxon>
    </lineage>
</organism>
<protein>
    <recommendedName>
        <fullName evidence="1">Cytidyltransferase-like domain-containing protein</fullName>
    </recommendedName>
</protein>
<dbReference type="GO" id="GO:0009435">
    <property type="term" value="P:NAD+ biosynthetic process"/>
    <property type="evidence" value="ECO:0007669"/>
    <property type="project" value="TreeGrafter"/>
</dbReference>
<accession>A0AAW2YJ84</accession>
<dbReference type="PANTHER" id="PTHR12039">
    <property type="entry name" value="NICOTINAMIDE MONONUCLEOTIDE ADENYLYLTRANSFERASE"/>
    <property type="match status" value="1"/>
</dbReference>
<proteinExistence type="predicted"/>
<name>A0AAW2YJ84_9EUKA</name>
<dbReference type="InterPro" id="IPR051182">
    <property type="entry name" value="Euk_NMN_adenylyltrnsfrase"/>
</dbReference>
<dbReference type="GO" id="GO:0000309">
    <property type="term" value="F:nicotinamide-nucleotide adenylyltransferase activity"/>
    <property type="evidence" value="ECO:0007669"/>
    <property type="project" value="TreeGrafter"/>
</dbReference>
<comment type="caution">
    <text evidence="2">The sequence shown here is derived from an EMBL/GenBank/DDBJ whole genome shotgun (WGS) entry which is preliminary data.</text>
</comment>